<dbReference type="AlphaFoldDB" id="A0A1A0HH66"/>
<feature type="transmembrane region" description="Helical" evidence="1">
    <location>
        <begin position="315"/>
        <end position="334"/>
    </location>
</feature>
<name>A0A1A0HH66_9ASCO</name>
<dbReference type="OrthoDB" id="4075484at2759"/>
<accession>A0A1A0HH66</accession>
<gene>
    <name evidence="3" type="ORF">METBIDRAFT_102149</name>
</gene>
<comment type="caution">
    <text evidence="3">The sequence shown here is derived from an EMBL/GenBank/DDBJ whole genome shotgun (WGS) entry which is preliminary data.</text>
</comment>
<protein>
    <recommendedName>
        <fullName evidence="2">F-box domain-containing protein</fullName>
    </recommendedName>
</protein>
<dbReference type="InterPro" id="IPR001810">
    <property type="entry name" value="F-box_dom"/>
</dbReference>
<reference evidence="3 4" key="1">
    <citation type="submission" date="2016-05" db="EMBL/GenBank/DDBJ databases">
        <title>Comparative genomics of biotechnologically important yeasts.</title>
        <authorList>
            <consortium name="DOE Joint Genome Institute"/>
            <person name="Riley R."/>
            <person name="Haridas S."/>
            <person name="Wolfe K.H."/>
            <person name="Lopes M.R."/>
            <person name="Hittinger C.T."/>
            <person name="Goker M."/>
            <person name="Salamov A."/>
            <person name="Wisecaver J."/>
            <person name="Long T.M."/>
            <person name="Aerts A.L."/>
            <person name="Barry K."/>
            <person name="Choi C."/>
            <person name="Clum A."/>
            <person name="Coughlan A.Y."/>
            <person name="Deshpande S."/>
            <person name="Douglass A.P."/>
            <person name="Hanson S.J."/>
            <person name="Klenk H.-P."/>
            <person name="LaButti K."/>
            <person name="Lapidus A."/>
            <person name="Lindquist E."/>
            <person name="Lipzen A."/>
            <person name="Meier-kolthoff J.P."/>
            <person name="Ohm R.A."/>
            <person name="Otillar R.P."/>
            <person name="Pangilinan J."/>
            <person name="Peng Y."/>
            <person name="Rokas A."/>
            <person name="Rosa C.A."/>
            <person name="Scheuner C."/>
            <person name="Sibirny A.A."/>
            <person name="Slot J.C."/>
            <person name="Stielow J.B."/>
            <person name="Sun H."/>
            <person name="Kurtzman C.P."/>
            <person name="Blackwell M."/>
            <person name="Grigoriev I.V."/>
            <person name="Jeffries T.W."/>
        </authorList>
    </citation>
    <scope>NUCLEOTIDE SEQUENCE [LARGE SCALE GENOMIC DNA]</scope>
    <source>
        <strain evidence="3 4">NRRL YB-4993</strain>
    </source>
</reference>
<organism evidence="3 4">
    <name type="scientific">Metschnikowia bicuspidata var. bicuspidata NRRL YB-4993</name>
    <dbReference type="NCBI Taxonomy" id="869754"/>
    <lineage>
        <taxon>Eukaryota</taxon>
        <taxon>Fungi</taxon>
        <taxon>Dikarya</taxon>
        <taxon>Ascomycota</taxon>
        <taxon>Saccharomycotina</taxon>
        <taxon>Pichiomycetes</taxon>
        <taxon>Metschnikowiaceae</taxon>
        <taxon>Metschnikowia</taxon>
    </lineage>
</organism>
<keyword evidence="1" id="KW-0812">Transmembrane</keyword>
<sequence>MWWTLPTEIVSEILQHVLVDDYVALTQTSSALRLHVDTSELFRGVVEARLGDDLRGYELDLRPGKRQVWRALNETRRALDRVEAAFPGPAARGTEAGAAAEARVLGAGAAAVARVLGGLVASDTHVVAILLEMRAAMASYEQGAVQARRRAVDVPVARLAWCRKLFQLHSFARAAEFFMGEDAAQAQDVVRIEQCYFELSRCYNDFAELARHRARVRAEIQAALRPLLPGQAAGLDFPTSAAYRAYLARVIQLTLGRLRAAHYTAGFGGNILRLYKGLGGGTHMPYMAIVARVLSEDVLRGMPVRVAGRRLRGPAVALTPVFLVVGLLYVLVLLEEGSCTFYERRDMHRMPEALRPGATGKICTRDVLQRAFESGAPGARAAPDMLARDWATVPLSSSLVKLRFLRTVLLHVCDRRPLDEAAFRLLIHNPDFHLYFHAASRVCGAAAPSFRANTEYLGYASQPVPADAGFAAGDFVANHSSDYFGVVLGPEPNVLDGSSLLSTLPFDDLEKSMALYSSVQHLRVADFGDGFVPFLRWLVTTDGFMYTSMFLSPVLRVTEEKLCFVPARAAA</sequence>
<evidence type="ECO:0000259" key="2">
    <source>
        <dbReference type="PROSITE" id="PS50181"/>
    </source>
</evidence>
<evidence type="ECO:0000313" key="3">
    <source>
        <dbReference type="EMBL" id="OBA23222.1"/>
    </source>
</evidence>
<dbReference type="EMBL" id="LXTC01000001">
    <property type="protein sequence ID" value="OBA23222.1"/>
    <property type="molecule type" value="Genomic_DNA"/>
</dbReference>
<evidence type="ECO:0000313" key="4">
    <source>
        <dbReference type="Proteomes" id="UP000092555"/>
    </source>
</evidence>
<dbReference type="GeneID" id="30026689"/>
<dbReference type="PROSITE" id="PS50181">
    <property type="entry name" value="FBOX"/>
    <property type="match status" value="1"/>
</dbReference>
<feature type="domain" description="F-box" evidence="2">
    <location>
        <begin position="1"/>
        <end position="45"/>
    </location>
</feature>
<evidence type="ECO:0000256" key="1">
    <source>
        <dbReference type="SAM" id="Phobius"/>
    </source>
</evidence>
<keyword evidence="1" id="KW-0472">Membrane</keyword>
<keyword evidence="1" id="KW-1133">Transmembrane helix</keyword>
<dbReference type="Proteomes" id="UP000092555">
    <property type="component" value="Unassembled WGS sequence"/>
</dbReference>
<dbReference type="RefSeq" id="XP_018713703.1">
    <property type="nucleotide sequence ID" value="XM_018853713.1"/>
</dbReference>
<proteinExistence type="predicted"/>
<keyword evidence="4" id="KW-1185">Reference proteome</keyword>